<dbReference type="Gene3D" id="3.40.50.300">
    <property type="entry name" value="P-loop containing nucleotide triphosphate hydrolases"/>
    <property type="match status" value="1"/>
</dbReference>
<organism evidence="2">
    <name type="scientific">Salinispora arenicola (strain CNS-205)</name>
    <dbReference type="NCBI Taxonomy" id="391037"/>
    <lineage>
        <taxon>Bacteria</taxon>
        <taxon>Bacillati</taxon>
        <taxon>Actinomycetota</taxon>
        <taxon>Actinomycetes</taxon>
        <taxon>Micromonosporales</taxon>
        <taxon>Micromonosporaceae</taxon>
        <taxon>Salinispora</taxon>
    </lineage>
</organism>
<dbReference type="eggNOG" id="COG0572">
    <property type="taxonomic scope" value="Bacteria"/>
</dbReference>
<dbReference type="InterPro" id="IPR027417">
    <property type="entry name" value="P-loop_NTPase"/>
</dbReference>
<evidence type="ECO:0000313" key="2">
    <source>
        <dbReference type="EMBL" id="ABV99718.1"/>
    </source>
</evidence>
<dbReference type="HOGENOM" id="CLU_816090_0_0_11"/>
<dbReference type="AlphaFoldDB" id="A8M1Q7"/>
<dbReference type="KEGG" id="saq:Sare_3927"/>
<sequence length="340" mass="37030">MLAGSSRHSSTARSTTMAPGSSPCSTRCRSVRVSISNAPARIASTAWCGVSRRTPARACSNRASTPGLVTLWDTSRSCRSAWPRAVERHRPPVRPPERATEHAGAVRAGRYRRSVVVAVMESYALLARRVCAAPARLGRTRLVAVDGPSGAGKSWFTARLADALAGLPNSARPAVVHTDDLLEGWADQFTFWQRLEEGVLAPVRSGRAGEYRRFSWVRRAFLPRPVPVPVSPVLLLEGVSAARATAAPELSLAVYVTAPAQLRLTRAVARDGPGILPELRRWHAGERAHFTADRTADRADLVVDGAPELPHDRARYYLRRGRPAVPAYDAGHDHTDHVRF</sequence>
<dbReference type="STRING" id="391037.Sare_3927"/>
<feature type="compositionally biased region" description="Polar residues" evidence="1">
    <location>
        <begin position="17"/>
        <end position="27"/>
    </location>
</feature>
<name>A8M1Q7_SALAI</name>
<dbReference type="SUPFAM" id="SSF52540">
    <property type="entry name" value="P-loop containing nucleoside triphosphate hydrolases"/>
    <property type="match status" value="1"/>
</dbReference>
<proteinExistence type="predicted"/>
<evidence type="ECO:0000256" key="1">
    <source>
        <dbReference type="SAM" id="MobiDB-lite"/>
    </source>
</evidence>
<feature type="compositionally biased region" description="Low complexity" evidence="1">
    <location>
        <begin position="1"/>
        <end position="16"/>
    </location>
</feature>
<reference evidence="2" key="1">
    <citation type="submission" date="2007-10" db="EMBL/GenBank/DDBJ databases">
        <title>Complete sequence of Salinispora arenicola CNS-205.</title>
        <authorList>
            <consortium name="US DOE Joint Genome Institute"/>
            <person name="Copeland A."/>
            <person name="Lucas S."/>
            <person name="Lapidus A."/>
            <person name="Barry K."/>
            <person name="Glavina del Rio T."/>
            <person name="Dalin E."/>
            <person name="Tice H."/>
            <person name="Pitluck S."/>
            <person name="Foster B."/>
            <person name="Schmutz J."/>
            <person name="Larimer F."/>
            <person name="Land M."/>
            <person name="Hauser L."/>
            <person name="Kyrpides N."/>
            <person name="Ivanova N."/>
            <person name="Jensen P.R."/>
            <person name="Moore B.S."/>
            <person name="Penn K."/>
            <person name="Jenkins C."/>
            <person name="Udwary D."/>
            <person name="Xiang L."/>
            <person name="Gontang E."/>
            <person name="Richardson P."/>
        </authorList>
    </citation>
    <scope>NUCLEOTIDE SEQUENCE [LARGE SCALE GENOMIC DNA]</scope>
    <source>
        <strain evidence="2">CNS-205</strain>
    </source>
</reference>
<accession>A8M1Q7</accession>
<gene>
    <name evidence="2" type="ordered locus">Sare_3927</name>
</gene>
<evidence type="ECO:0008006" key="3">
    <source>
        <dbReference type="Google" id="ProtNLM"/>
    </source>
</evidence>
<protein>
    <recommendedName>
        <fullName evidence="3">Uridine kinase</fullName>
    </recommendedName>
</protein>
<feature type="region of interest" description="Disordered" evidence="1">
    <location>
        <begin position="1"/>
        <end position="27"/>
    </location>
</feature>
<dbReference type="EMBL" id="CP000850">
    <property type="protein sequence ID" value="ABV99718.1"/>
    <property type="molecule type" value="Genomic_DNA"/>
</dbReference>